<dbReference type="Gene3D" id="3.40.50.1010">
    <property type="entry name" value="5'-nuclease"/>
    <property type="match status" value="1"/>
</dbReference>
<evidence type="ECO:0000256" key="1">
    <source>
        <dbReference type="ARBA" id="ARBA00001946"/>
    </source>
</evidence>
<proteinExistence type="inferred from homology"/>
<dbReference type="CDD" id="cd18746">
    <property type="entry name" value="PIN_VapC4-5_FitB-like"/>
    <property type="match status" value="1"/>
</dbReference>
<comment type="caution">
    <text evidence="10">The sequence shown here is derived from an EMBL/GenBank/DDBJ whole genome shotgun (WGS) entry which is preliminary data.</text>
</comment>
<dbReference type="PANTHER" id="PTHR33653">
    <property type="entry name" value="RIBONUCLEASE VAPC2"/>
    <property type="match status" value="1"/>
</dbReference>
<accession>A0A937RGJ6</accession>
<dbReference type="GO" id="GO:0016787">
    <property type="term" value="F:hydrolase activity"/>
    <property type="evidence" value="ECO:0007669"/>
    <property type="project" value="UniProtKB-KW"/>
</dbReference>
<evidence type="ECO:0000313" key="11">
    <source>
        <dbReference type="Proteomes" id="UP000604475"/>
    </source>
</evidence>
<evidence type="ECO:0000256" key="3">
    <source>
        <dbReference type="ARBA" id="ARBA00022722"/>
    </source>
</evidence>
<dbReference type="InterPro" id="IPR050556">
    <property type="entry name" value="Type_II_TA_system_RNase"/>
</dbReference>
<dbReference type="AlphaFoldDB" id="A0A937RGJ6"/>
<evidence type="ECO:0000256" key="6">
    <source>
        <dbReference type="ARBA" id="ARBA00022842"/>
    </source>
</evidence>
<dbReference type="EC" id="3.1.-.-" evidence="8"/>
<evidence type="ECO:0000256" key="2">
    <source>
        <dbReference type="ARBA" id="ARBA00022649"/>
    </source>
</evidence>
<keyword evidence="2 8" id="KW-1277">Toxin-antitoxin system</keyword>
<reference evidence="10" key="1">
    <citation type="submission" date="2020-12" db="EMBL/GenBank/DDBJ databases">
        <title>Genomic characterization of non-nitrogen-fixing Frankia strains.</title>
        <authorList>
            <person name="Carlos-Shanley C."/>
            <person name="Guerra T."/>
            <person name="Hahn D."/>
        </authorList>
    </citation>
    <scope>NUCLEOTIDE SEQUENCE</scope>
    <source>
        <strain evidence="10">CN6</strain>
    </source>
</reference>
<protein>
    <recommendedName>
        <fullName evidence="8">Ribonuclease VapC</fullName>
        <shortName evidence="8">RNase VapC</shortName>
        <ecNumber evidence="8">3.1.-.-</ecNumber>
    </recommendedName>
    <alternativeName>
        <fullName evidence="8">Toxin VapC</fullName>
    </alternativeName>
</protein>
<dbReference type="InterPro" id="IPR029060">
    <property type="entry name" value="PIN-like_dom_sf"/>
</dbReference>
<feature type="domain" description="PIN" evidence="9">
    <location>
        <begin position="4"/>
        <end position="127"/>
    </location>
</feature>
<comment type="cofactor">
    <cofactor evidence="1 8">
        <name>Mg(2+)</name>
        <dbReference type="ChEBI" id="CHEBI:18420"/>
    </cofactor>
</comment>
<dbReference type="HAMAP" id="MF_00265">
    <property type="entry name" value="VapC_Nob1"/>
    <property type="match status" value="1"/>
</dbReference>
<feature type="binding site" evidence="8">
    <location>
        <position position="6"/>
    </location>
    <ligand>
        <name>Mg(2+)</name>
        <dbReference type="ChEBI" id="CHEBI:18420"/>
    </ligand>
</feature>
<keyword evidence="5 8" id="KW-0378">Hydrolase</keyword>
<dbReference type="Pfam" id="PF01850">
    <property type="entry name" value="PIN"/>
    <property type="match status" value="1"/>
</dbReference>
<feature type="binding site" evidence="8">
    <location>
        <position position="102"/>
    </location>
    <ligand>
        <name>Mg(2+)</name>
        <dbReference type="ChEBI" id="CHEBI:18420"/>
    </ligand>
</feature>
<sequence length="138" mass="14826">MSFLLDTNVVSETRKSRPDAGVVDWIGSVGADHLHLSVLTLGEIERGVAQLRRRGDDRQASSYAVWLASLTEAFAGRIVPVSLEIARRWGQTGGINPGSTVDALLSATAQAHGWTLVTRNVKDFASLDVPILNPFTGT</sequence>
<name>A0A937RGJ6_9ACTN</name>
<organism evidence="10 11">
    <name type="scientific">Frankia nepalensis</name>
    <dbReference type="NCBI Taxonomy" id="1836974"/>
    <lineage>
        <taxon>Bacteria</taxon>
        <taxon>Bacillati</taxon>
        <taxon>Actinomycetota</taxon>
        <taxon>Actinomycetes</taxon>
        <taxon>Frankiales</taxon>
        <taxon>Frankiaceae</taxon>
        <taxon>Frankia</taxon>
    </lineage>
</organism>
<dbReference type="RefSeq" id="WP_203002006.1">
    <property type="nucleotide sequence ID" value="NZ_JADWYU010000090.1"/>
</dbReference>
<evidence type="ECO:0000256" key="7">
    <source>
        <dbReference type="ARBA" id="ARBA00038093"/>
    </source>
</evidence>
<dbReference type="PANTHER" id="PTHR33653:SF1">
    <property type="entry name" value="RIBONUCLEASE VAPC2"/>
    <property type="match status" value="1"/>
</dbReference>
<dbReference type="InterPro" id="IPR002716">
    <property type="entry name" value="PIN_dom"/>
</dbReference>
<keyword evidence="4 8" id="KW-0479">Metal-binding</keyword>
<comment type="function">
    <text evidence="8">Toxic component of a toxin-antitoxin (TA) system. An RNase.</text>
</comment>
<dbReference type="Proteomes" id="UP000604475">
    <property type="component" value="Unassembled WGS sequence"/>
</dbReference>
<keyword evidence="3 8" id="KW-0540">Nuclease</keyword>
<evidence type="ECO:0000313" key="10">
    <source>
        <dbReference type="EMBL" id="MBL7630005.1"/>
    </source>
</evidence>
<comment type="similarity">
    <text evidence="7 8">Belongs to the PINc/VapC protein family.</text>
</comment>
<keyword evidence="11" id="KW-1185">Reference proteome</keyword>
<evidence type="ECO:0000259" key="9">
    <source>
        <dbReference type="Pfam" id="PF01850"/>
    </source>
</evidence>
<dbReference type="GO" id="GO:0004540">
    <property type="term" value="F:RNA nuclease activity"/>
    <property type="evidence" value="ECO:0007669"/>
    <property type="project" value="InterPro"/>
</dbReference>
<keyword evidence="6 8" id="KW-0460">Magnesium</keyword>
<dbReference type="GO" id="GO:0000287">
    <property type="term" value="F:magnesium ion binding"/>
    <property type="evidence" value="ECO:0007669"/>
    <property type="project" value="UniProtKB-UniRule"/>
</dbReference>
<keyword evidence="8" id="KW-0800">Toxin</keyword>
<dbReference type="SUPFAM" id="SSF88723">
    <property type="entry name" value="PIN domain-like"/>
    <property type="match status" value="1"/>
</dbReference>
<dbReference type="InterPro" id="IPR022907">
    <property type="entry name" value="VapC_family"/>
</dbReference>
<gene>
    <name evidence="8" type="primary">vapC</name>
    <name evidence="10" type="ORF">I7412_23120</name>
</gene>
<evidence type="ECO:0000256" key="5">
    <source>
        <dbReference type="ARBA" id="ARBA00022801"/>
    </source>
</evidence>
<dbReference type="EMBL" id="JAEACQ010000240">
    <property type="protein sequence ID" value="MBL7630005.1"/>
    <property type="molecule type" value="Genomic_DNA"/>
</dbReference>
<evidence type="ECO:0000256" key="4">
    <source>
        <dbReference type="ARBA" id="ARBA00022723"/>
    </source>
</evidence>
<dbReference type="GO" id="GO:0090729">
    <property type="term" value="F:toxin activity"/>
    <property type="evidence" value="ECO:0007669"/>
    <property type="project" value="UniProtKB-KW"/>
</dbReference>
<evidence type="ECO:0000256" key="8">
    <source>
        <dbReference type="HAMAP-Rule" id="MF_00265"/>
    </source>
</evidence>